<dbReference type="AlphaFoldDB" id="A6JGP8"/>
<organism evidence="1 2">
    <name type="scientific">Rattus norvegicus</name>
    <name type="common">Rat</name>
    <dbReference type="NCBI Taxonomy" id="10116"/>
    <lineage>
        <taxon>Eukaryota</taxon>
        <taxon>Metazoa</taxon>
        <taxon>Chordata</taxon>
        <taxon>Craniata</taxon>
        <taxon>Vertebrata</taxon>
        <taxon>Euteleostomi</taxon>
        <taxon>Mammalia</taxon>
        <taxon>Eutheria</taxon>
        <taxon>Euarchontoglires</taxon>
        <taxon>Glires</taxon>
        <taxon>Rodentia</taxon>
        <taxon>Myomorpha</taxon>
        <taxon>Muroidea</taxon>
        <taxon>Muridae</taxon>
        <taxon>Murinae</taxon>
        <taxon>Rattus</taxon>
    </lineage>
</organism>
<sequence>MKRDGGNVSWEQLWGRLPGDRANSVERSASTSAGYKEFLLPAFLVPDQGSACCLLQRTSSKADPAV</sequence>
<reference evidence="2" key="1">
    <citation type="submission" date="2005-09" db="EMBL/GenBank/DDBJ databases">
        <authorList>
            <person name="Mural R.J."/>
            <person name="Li P.W."/>
            <person name="Adams M.D."/>
            <person name="Amanatides P.G."/>
            <person name="Baden-Tillson H."/>
            <person name="Barnstead M."/>
            <person name="Chin S.H."/>
            <person name="Dew I."/>
            <person name="Evans C.A."/>
            <person name="Ferriera S."/>
            <person name="Flanigan M."/>
            <person name="Fosler C."/>
            <person name="Glodek A."/>
            <person name="Gu Z."/>
            <person name="Holt R.A."/>
            <person name="Jennings D."/>
            <person name="Kraft C.L."/>
            <person name="Lu F."/>
            <person name="Nguyen T."/>
            <person name="Nusskern D.R."/>
            <person name="Pfannkoch C.M."/>
            <person name="Sitter C."/>
            <person name="Sutton G.G."/>
            <person name="Venter J.C."/>
            <person name="Wang Z."/>
            <person name="Woodage T."/>
            <person name="Zheng X.H."/>
            <person name="Zhong F."/>
        </authorList>
    </citation>
    <scope>NUCLEOTIDE SEQUENCE [LARGE SCALE GENOMIC DNA]</scope>
    <source>
        <strain>BN</strain>
        <strain evidence="2">Sprague-Dawley</strain>
    </source>
</reference>
<evidence type="ECO:0000313" key="1">
    <source>
        <dbReference type="EMBL" id="EDL94904.1"/>
    </source>
</evidence>
<name>A6JGP8_RAT</name>
<accession>A6JGP8</accession>
<feature type="non-terminal residue" evidence="1">
    <location>
        <position position="66"/>
    </location>
</feature>
<dbReference type="Proteomes" id="UP000234681">
    <property type="component" value="Chromosome 13"/>
</dbReference>
<gene>
    <name evidence="1" type="ORF">rCG_20404</name>
</gene>
<proteinExistence type="predicted"/>
<protein>
    <submittedName>
        <fullName evidence="1">RCG20404</fullName>
    </submittedName>
</protein>
<evidence type="ECO:0000313" key="2">
    <source>
        <dbReference type="Proteomes" id="UP000234681"/>
    </source>
</evidence>
<dbReference type="EMBL" id="CH473985">
    <property type="protein sequence ID" value="EDL94904.1"/>
    <property type="molecule type" value="Genomic_DNA"/>
</dbReference>